<sequence length="93" mass="9833">MSGKKTNQTAKKLAIFLSFLLIALAVESRQTAISGKNDAKLVCNSVHGAELGDTCASVGNRFKLTGIEFGALNPNMNCLDIFVGQWLCVNGSA</sequence>
<dbReference type="PANTHER" id="PTHR34997">
    <property type="entry name" value="AM15"/>
    <property type="match status" value="1"/>
</dbReference>
<dbReference type="PROSITE" id="PS51782">
    <property type="entry name" value="LYSM"/>
    <property type="match status" value="1"/>
</dbReference>
<dbReference type="InterPro" id="IPR036779">
    <property type="entry name" value="LysM_dom_sf"/>
</dbReference>
<comment type="caution">
    <text evidence="5">The sequence shown here is derived from an EMBL/GenBank/DDBJ whole genome shotgun (WGS) entry which is preliminary data.</text>
</comment>
<evidence type="ECO:0000313" key="6">
    <source>
        <dbReference type="Proteomes" id="UP000824120"/>
    </source>
</evidence>
<dbReference type="Pfam" id="PF01476">
    <property type="entry name" value="LysM"/>
    <property type="match status" value="1"/>
</dbReference>
<evidence type="ECO:0000256" key="2">
    <source>
        <dbReference type="ARBA" id="ARBA00023026"/>
    </source>
</evidence>
<dbReference type="AlphaFoldDB" id="A0A9J5W447"/>
<dbReference type="InterPro" id="IPR018392">
    <property type="entry name" value="LysM"/>
</dbReference>
<gene>
    <name evidence="5" type="ORF">H5410_059818</name>
</gene>
<keyword evidence="2" id="KW-0843">Virulence</keyword>
<organism evidence="5 6">
    <name type="scientific">Solanum commersonii</name>
    <name type="common">Commerson's wild potato</name>
    <name type="synonym">Commerson's nightshade</name>
    <dbReference type="NCBI Taxonomy" id="4109"/>
    <lineage>
        <taxon>Eukaryota</taxon>
        <taxon>Viridiplantae</taxon>
        <taxon>Streptophyta</taxon>
        <taxon>Embryophyta</taxon>
        <taxon>Tracheophyta</taxon>
        <taxon>Spermatophyta</taxon>
        <taxon>Magnoliopsida</taxon>
        <taxon>eudicotyledons</taxon>
        <taxon>Gunneridae</taxon>
        <taxon>Pentapetalae</taxon>
        <taxon>asterids</taxon>
        <taxon>lamiids</taxon>
        <taxon>Solanales</taxon>
        <taxon>Solanaceae</taxon>
        <taxon>Solanoideae</taxon>
        <taxon>Solaneae</taxon>
        <taxon>Solanum</taxon>
    </lineage>
</organism>
<dbReference type="SUPFAM" id="SSF54106">
    <property type="entry name" value="LysM domain"/>
    <property type="match status" value="1"/>
</dbReference>
<feature type="signal peptide" evidence="3">
    <location>
        <begin position="1"/>
        <end position="25"/>
    </location>
</feature>
<evidence type="ECO:0000259" key="4">
    <source>
        <dbReference type="PROSITE" id="PS51782"/>
    </source>
</evidence>
<keyword evidence="1" id="KW-0147">Chitin-binding</keyword>
<dbReference type="EMBL" id="JACXVP010000012">
    <property type="protein sequence ID" value="KAG5570052.1"/>
    <property type="molecule type" value="Genomic_DNA"/>
</dbReference>
<name>A0A9J5W447_SOLCO</name>
<feature type="domain" description="LysM" evidence="4">
    <location>
        <begin position="45"/>
        <end position="89"/>
    </location>
</feature>
<evidence type="ECO:0000313" key="5">
    <source>
        <dbReference type="EMBL" id="KAG5570052.1"/>
    </source>
</evidence>
<evidence type="ECO:0000256" key="3">
    <source>
        <dbReference type="SAM" id="SignalP"/>
    </source>
</evidence>
<proteinExistence type="predicted"/>
<dbReference type="GO" id="GO:0008061">
    <property type="term" value="F:chitin binding"/>
    <property type="evidence" value="ECO:0007669"/>
    <property type="project" value="UniProtKB-KW"/>
</dbReference>
<keyword evidence="6" id="KW-1185">Reference proteome</keyword>
<keyword evidence="3" id="KW-0732">Signal</keyword>
<dbReference type="PANTHER" id="PTHR34997:SF1">
    <property type="entry name" value="PEPTIDOGLYCAN-BINDING LYSIN DOMAIN"/>
    <property type="match status" value="1"/>
</dbReference>
<protein>
    <recommendedName>
        <fullName evidence="4">LysM domain-containing protein</fullName>
    </recommendedName>
</protein>
<feature type="chain" id="PRO_5039905778" description="LysM domain-containing protein" evidence="3">
    <location>
        <begin position="26"/>
        <end position="93"/>
    </location>
</feature>
<dbReference type="InterPro" id="IPR052210">
    <property type="entry name" value="LysM1-like"/>
</dbReference>
<evidence type="ECO:0000256" key="1">
    <source>
        <dbReference type="ARBA" id="ARBA00022669"/>
    </source>
</evidence>
<reference evidence="5 6" key="1">
    <citation type="submission" date="2020-09" db="EMBL/GenBank/DDBJ databases">
        <title>De no assembly of potato wild relative species, Solanum commersonii.</title>
        <authorList>
            <person name="Cho K."/>
        </authorList>
    </citation>
    <scope>NUCLEOTIDE SEQUENCE [LARGE SCALE GENOMIC DNA]</scope>
    <source>
        <strain evidence="5">LZ3.2</strain>
        <tissue evidence="5">Leaf</tissue>
    </source>
</reference>
<dbReference type="Proteomes" id="UP000824120">
    <property type="component" value="Chromosome 12"/>
</dbReference>
<dbReference type="Gene3D" id="3.10.350.10">
    <property type="entry name" value="LysM domain"/>
    <property type="match status" value="1"/>
</dbReference>
<dbReference type="CDD" id="cd00118">
    <property type="entry name" value="LysM"/>
    <property type="match status" value="1"/>
</dbReference>
<dbReference type="OrthoDB" id="1921017at2759"/>
<accession>A0A9J5W447</accession>